<keyword evidence="1 6" id="KW-0597">Phosphoprotein</keyword>
<dbReference type="PROSITE" id="PS51755">
    <property type="entry name" value="OMPR_PHOB"/>
    <property type="match status" value="1"/>
</dbReference>
<dbReference type="AlphaFoldDB" id="A0A972H0X6"/>
<protein>
    <submittedName>
        <fullName evidence="10">Response regulator</fullName>
    </submittedName>
</protein>
<dbReference type="SMART" id="SM00862">
    <property type="entry name" value="Trans_reg_C"/>
    <property type="match status" value="1"/>
</dbReference>
<evidence type="ECO:0000256" key="6">
    <source>
        <dbReference type="PROSITE-ProRule" id="PRU00169"/>
    </source>
</evidence>
<evidence type="ECO:0000256" key="4">
    <source>
        <dbReference type="ARBA" id="ARBA00023125"/>
    </source>
</evidence>
<dbReference type="InterPro" id="IPR001789">
    <property type="entry name" value="Sig_transdc_resp-reg_receiver"/>
</dbReference>
<dbReference type="InterPro" id="IPR036388">
    <property type="entry name" value="WH-like_DNA-bd_sf"/>
</dbReference>
<keyword evidence="4 7" id="KW-0238">DNA-binding</keyword>
<name>A0A972H0X6_9BACL</name>
<keyword evidence="2" id="KW-0902">Two-component regulatory system</keyword>
<dbReference type="Pfam" id="PF00486">
    <property type="entry name" value="Trans_reg_C"/>
    <property type="match status" value="1"/>
</dbReference>
<dbReference type="PANTHER" id="PTHR48111">
    <property type="entry name" value="REGULATOR OF RPOS"/>
    <property type="match status" value="1"/>
</dbReference>
<dbReference type="GO" id="GO:0005829">
    <property type="term" value="C:cytosol"/>
    <property type="evidence" value="ECO:0007669"/>
    <property type="project" value="TreeGrafter"/>
</dbReference>
<comment type="caution">
    <text evidence="10">The sequence shown here is derived from an EMBL/GenBank/DDBJ whole genome shotgun (WGS) entry which is preliminary data.</text>
</comment>
<dbReference type="SUPFAM" id="SSF46894">
    <property type="entry name" value="C-terminal effector domain of the bipartite response regulators"/>
    <property type="match status" value="1"/>
</dbReference>
<evidence type="ECO:0000256" key="1">
    <source>
        <dbReference type="ARBA" id="ARBA00022553"/>
    </source>
</evidence>
<dbReference type="SUPFAM" id="SSF52172">
    <property type="entry name" value="CheY-like"/>
    <property type="match status" value="1"/>
</dbReference>
<dbReference type="Gene3D" id="3.40.50.2300">
    <property type="match status" value="1"/>
</dbReference>
<feature type="modified residue" description="4-aspartylphosphate" evidence="6">
    <location>
        <position position="52"/>
    </location>
</feature>
<dbReference type="GO" id="GO:0000156">
    <property type="term" value="F:phosphorelay response regulator activity"/>
    <property type="evidence" value="ECO:0007669"/>
    <property type="project" value="TreeGrafter"/>
</dbReference>
<keyword evidence="3" id="KW-0805">Transcription regulation</keyword>
<proteinExistence type="predicted"/>
<dbReference type="GO" id="GO:0032993">
    <property type="term" value="C:protein-DNA complex"/>
    <property type="evidence" value="ECO:0007669"/>
    <property type="project" value="TreeGrafter"/>
</dbReference>
<dbReference type="Proteomes" id="UP000641588">
    <property type="component" value="Unassembled WGS sequence"/>
</dbReference>
<dbReference type="InterPro" id="IPR011006">
    <property type="entry name" value="CheY-like_superfamily"/>
</dbReference>
<dbReference type="GO" id="GO:0006355">
    <property type="term" value="P:regulation of DNA-templated transcription"/>
    <property type="evidence" value="ECO:0007669"/>
    <property type="project" value="InterPro"/>
</dbReference>
<evidence type="ECO:0000256" key="7">
    <source>
        <dbReference type="PROSITE-ProRule" id="PRU01091"/>
    </source>
</evidence>
<dbReference type="PANTHER" id="PTHR48111:SF40">
    <property type="entry name" value="PHOSPHATE REGULON TRANSCRIPTIONAL REGULATORY PROTEIN PHOB"/>
    <property type="match status" value="1"/>
</dbReference>
<keyword evidence="5" id="KW-0804">Transcription</keyword>
<evidence type="ECO:0000256" key="2">
    <source>
        <dbReference type="ARBA" id="ARBA00023012"/>
    </source>
</evidence>
<dbReference type="EMBL" id="WHOD01000099">
    <property type="protein sequence ID" value="NOU96540.1"/>
    <property type="molecule type" value="Genomic_DNA"/>
</dbReference>
<feature type="DNA-binding region" description="OmpR/PhoB-type" evidence="7">
    <location>
        <begin position="136"/>
        <end position="238"/>
    </location>
</feature>
<organism evidence="10 11">
    <name type="scientific">Paenibacillus foliorum</name>
    <dbReference type="NCBI Taxonomy" id="2654974"/>
    <lineage>
        <taxon>Bacteria</taxon>
        <taxon>Bacillati</taxon>
        <taxon>Bacillota</taxon>
        <taxon>Bacilli</taxon>
        <taxon>Bacillales</taxon>
        <taxon>Paenibacillaceae</taxon>
        <taxon>Paenibacillus</taxon>
    </lineage>
</organism>
<dbReference type="InterPro" id="IPR016032">
    <property type="entry name" value="Sig_transdc_resp-reg_C-effctor"/>
</dbReference>
<dbReference type="PROSITE" id="PS50110">
    <property type="entry name" value="RESPONSE_REGULATORY"/>
    <property type="match status" value="1"/>
</dbReference>
<dbReference type="RefSeq" id="WP_171654771.1">
    <property type="nucleotide sequence ID" value="NZ_WHOD01000099.1"/>
</dbReference>
<dbReference type="GO" id="GO:0000976">
    <property type="term" value="F:transcription cis-regulatory region binding"/>
    <property type="evidence" value="ECO:0007669"/>
    <property type="project" value="TreeGrafter"/>
</dbReference>
<evidence type="ECO:0000259" key="9">
    <source>
        <dbReference type="PROSITE" id="PS51755"/>
    </source>
</evidence>
<evidence type="ECO:0000313" key="11">
    <source>
        <dbReference type="Proteomes" id="UP000641588"/>
    </source>
</evidence>
<dbReference type="CDD" id="cd00383">
    <property type="entry name" value="trans_reg_C"/>
    <property type="match status" value="1"/>
</dbReference>
<reference evidence="10" key="1">
    <citation type="submission" date="2019-10" db="EMBL/GenBank/DDBJ databases">
        <title>Description of Paenibacillus glebae sp. nov.</title>
        <authorList>
            <person name="Carlier A."/>
            <person name="Qi S."/>
        </authorList>
    </citation>
    <scope>NUCLEOTIDE SEQUENCE</scope>
    <source>
        <strain evidence="10">LMG 31456</strain>
    </source>
</reference>
<gene>
    <name evidence="10" type="ORF">GC093_25455</name>
</gene>
<dbReference type="Gene3D" id="6.10.250.690">
    <property type="match status" value="1"/>
</dbReference>
<feature type="domain" description="Response regulatory" evidence="8">
    <location>
        <begin position="3"/>
        <end position="116"/>
    </location>
</feature>
<evidence type="ECO:0000256" key="5">
    <source>
        <dbReference type="ARBA" id="ARBA00023163"/>
    </source>
</evidence>
<feature type="domain" description="OmpR/PhoB-type" evidence="9">
    <location>
        <begin position="136"/>
        <end position="238"/>
    </location>
</feature>
<dbReference type="InterPro" id="IPR039420">
    <property type="entry name" value="WalR-like"/>
</dbReference>
<evidence type="ECO:0000256" key="3">
    <source>
        <dbReference type="ARBA" id="ARBA00023015"/>
    </source>
</evidence>
<dbReference type="InterPro" id="IPR001867">
    <property type="entry name" value="OmpR/PhoB-type_DNA-bd"/>
</dbReference>
<keyword evidence="11" id="KW-1185">Reference proteome</keyword>
<accession>A0A972H0X6</accession>
<evidence type="ECO:0000313" key="10">
    <source>
        <dbReference type="EMBL" id="NOU96540.1"/>
    </source>
</evidence>
<dbReference type="Pfam" id="PF00072">
    <property type="entry name" value="Response_reg"/>
    <property type="match status" value="1"/>
</dbReference>
<dbReference type="Gene3D" id="1.10.10.10">
    <property type="entry name" value="Winged helix-like DNA-binding domain superfamily/Winged helix DNA-binding domain"/>
    <property type="match status" value="1"/>
</dbReference>
<evidence type="ECO:0000259" key="8">
    <source>
        <dbReference type="PROSITE" id="PS50110"/>
    </source>
</evidence>
<dbReference type="SMART" id="SM00448">
    <property type="entry name" value="REC"/>
    <property type="match status" value="1"/>
</dbReference>
<sequence>MHRVLVIEDDSMVGEMSMMHLSEEGYNVRRAVNGKEGLQLLTEFAPDLVIMDIVLPDINGKDLCKDFRRTSLVPILAVSMKTEVLDRIDALTAGADDYLCKPFSMRELTARVAAMIRRTEMNSAETMIKSDPVSVPAPLQGEGKDPVTLDYDRRSIFVNHTFVETTYSEFELMKLLVNNKEKVFSRDQLINTLRGIDSFVNDRSIDVHIANLRKKIEKDPKEPQFIKTVWGIGYKYVTNS</sequence>